<dbReference type="AlphaFoldDB" id="A0A2V2YYI2"/>
<sequence>MTSLYDWIEQIGLRKEMDDSDTSDDYFEQKSQEKN</sequence>
<proteinExistence type="predicted"/>
<evidence type="ECO:0000313" key="1">
    <source>
        <dbReference type="EMBL" id="PWV98372.1"/>
    </source>
</evidence>
<reference evidence="1 2" key="1">
    <citation type="submission" date="2018-05" db="EMBL/GenBank/DDBJ databases">
        <title>Genomic Encyclopedia of Type Strains, Phase III (KMG-III): the genomes of soil and plant-associated and newly described type strains.</title>
        <authorList>
            <person name="Whitman W."/>
        </authorList>
    </citation>
    <scope>NUCLEOTIDE SEQUENCE [LARGE SCALE GENOMIC DNA]</scope>
    <source>
        <strain evidence="1 2">CECT 5696</strain>
    </source>
</reference>
<protein>
    <recommendedName>
        <fullName evidence="3">YqzL-like protein</fullName>
    </recommendedName>
</protein>
<gene>
    <name evidence="1" type="ORF">DFQ01_1186</name>
</gene>
<dbReference type="EMBL" id="QGTQ01000018">
    <property type="protein sequence ID" value="PWV98372.1"/>
    <property type="molecule type" value="Genomic_DNA"/>
</dbReference>
<comment type="caution">
    <text evidence="1">The sequence shown here is derived from an EMBL/GenBank/DDBJ whole genome shotgun (WGS) entry which is preliminary data.</text>
</comment>
<evidence type="ECO:0000313" key="2">
    <source>
        <dbReference type="Proteomes" id="UP000246635"/>
    </source>
</evidence>
<keyword evidence="2" id="KW-1185">Reference proteome</keyword>
<name>A0A2V2YYI2_9BACL</name>
<organism evidence="1 2">
    <name type="scientific">Paenibacillus cellulosilyticus</name>
    <dbReference type="NCBI Taxonomy" id="375489"/>
    <lineage>
        <taxon>Bacteria</taxon>
        <taxon>Bacillati</taxon>
        <taxon>Bacillota</taxon>
        <taxon>Bacilli</taxon>
        <taxon>Bacillales</taxon>
        <taxon>Paenibacillaceae</taxon>
        <taxon>Paenibacillus</taxon>
    </lineage>
</organism>
<evidence type="ECO:0008006" key="3">
    <source>
        <dbReference type="Google" id="ProtNLM"/>
    </source>
</evidence>
<dbReference type="Proteomes" id="UP000246635">
    <property type="component" value="Unassembled WGS sequence"/>
</dbReference>
<accession>A0A2V2YYI2</accession>